<dbReference type="Proteomes" id="UP001054945">
    <property type="component" value="Unassembled WGS sequence"/>
</dbReference>
<comment type="caution">
    <text evidence="1">The sequence shown here is derived from an EMBL/GenBank/DDBJ whole genome shotgun (WGS) entry which is preliminary data.</text>
</comment>
<gene>
    <name evidence="1" type="primary">CACNA2D3_2</name>
    <name evidence="1" type="ORF">CEXT_329591</name>
</gene>
<name>A0AAV4TVG5_CAEEX</name>
<accession>A0AAV4TVG5</accession>
<dbReference type="AlphaFoldDB" id="A0AAV4TVG5"/>
<organism evidence="1 2">
    <name type="scientific">Caerostris extrusa</name>
    <name type="common">Bark spider</name>
    <name type="synonym">Caerostris bankana</name>
    <dbReference type="NCBI Taxonomy" id="172846"/>
    <lineage>
        <taxon>Eukaryota</taxon>
        <taxon>Metazoa</taxon>
        <taxon>Ecdysozoa</taxon>
        <taxon>Arthropoda</taxon>
        <taxon>Chelicerata</taxon>
        <taxon>Arachnida</taxon>
        <taxon>Araneae</taxon>
        <taxon>Araneomorphae</taxon>
        <taxon>Entelegynae</taxon>
        <taxon>Araneoidea</taxon>
        <taxon>Araneidae</taxon>
        <taxon>Caerostris</taxon>
    </lineage>
</organism>
<dbReference type="EMBL" id="BPLR01011846">
    <property type="protein sequence ID" value="GIY49506.1"/>
    <property type="molecule type" value="Genomic_DNA"/>
</dbReference>
<evidence type="ECO:0000313" key="1">
    <source>
        <dbReference type="EMBL" id="GIY49506.1"/>
    </source>
</evidence>
<evidence type="ECO:0000313" key="2">
    <source>
        <dbReference type="Proteomes" id="UP001054945"/>
    </source>
</evidence>
<proteinExistence type="predicted"/>
<reference evidence="1 2" key="1">
    <citation type="submission" date="2021-06" db="EMBL/GenBank/DDBJ databases">
        <title>Caerostris extrusa draft genome.</title>
        <authorList>
            <person name="Kono N."/>
            <person name="Arakawa K."/>
        </authorList>
    </citation>
    <scope>NUCLEOTIDE SEQUENCE [LARGE SCALE GENOMIC DNA]</scope>
</reference>
<keyword evidence="2" id="KW-1185">Reference proteome</keyword>
<protein>
    <submittedName>
        <fullName evidence="1">Uncharacterized protein</fullName>
    </submittedName>
</protein>
<sequence length="177" mass="20543">MEHPILLKIYLGDIAIQIYQSVFFYISGKKVTESHEVNWMACANKATALTADDNSCYSVFDRRNTKSTNLLGVAGTDVPIREVTKLTRDYKIGFPDLLKPGYRNVDLTEVELVDSDTGLYEFNEALLTKIILFFRLSVALLEPYGHYRVIGQIEVKRREEDWLEYFRGQNWKVHPDW</sequence>